<dbReference type="GO" id="GO:0016485">
    <property type="term" value="P:protein processing"/>
    <property type="evidence" value="ECO:0007669"/>
    <property type="project" value="TreeGrafter"/>
</dbReference>
<sequence>MSEAEQANSAGGKDRASNEDLTKSGSAGSKVKPKASKRGSRGRSHKKKSRAIAPREIGHIEAHTRPTKGSSGSSGSTSSKSVGSTGQAPTREVPEVARTGEAPADMPTAATPRPAPSEDLIALHTEQTKEELSAADYLEKSAAAAMPPAMLAAQSPGRPVPTPLANASPEPAAKTSVEAAVQPKAVTRDTAMVTAVSQLHVDSNVQAATTPAEGAVFSGHTAGLSKTVDHSEASVGPPHSCPLTYDDVFKDGTEGKSLAKSSFLRFDRPDPLVSLSGSSLRTLGLGFRACVLLIAGVTVLLAVFLIVLGMYRTDDADNILCSTEDCREHAALITTGLDYGLDPCRNFSTFVCSAWKQRPSPLPQQVIEVAPSAHADALARWLMGFKSMLNAGTSRIPVGDRAEAMYDACLSRNGSQVASLRSFMTELNLSWPDRPSPSVSPLRVLVNMAYNWHTPLWFDVRLVSTRSVRVVVLSPGDYVLPALRRHKRLVASGKYGEYWRAFYESFSTARYRNDEAYPATNASSVQPRPSAEMQGFVLTVLFNATTRGSILRSRFKIEQFDEMTKKDYASEWLSALEESLKPSQSFTSADEVFASGIDVVAATDAIFSRYARADVLDLIGWSFADKYGPLADDKLLSERFGEQNSLNARLALCAVEVEKAYQPLVTGLSIVSQFSPETRKAIYEELQSVVDAARNMVADARWMDDNTKALFRLKFENASFNLRTPLVTRIREAFSGAYNAFPSNWSSFLDTWKAVLQLSAQLNRRPGGAPSVLAGSRLPYFDYDYVTNEVLVTAAALSKPFYYTKGTESMFYAGLGFFFVKELVRSIDDTGITVDLMENTGLSNKTDSGNASDPWLSAEAVARSRKRSACLQPTHASTFPEIPALQVAYAAFTRARASLNNRERKLRVAIRFTEEQVKKPPV</sequence>
<evidence type="ECO:0000256" key="1">
    <source>
        <dbReference type="ARBA" id="ARBA00007357"/>
    </source>
</evidence>
<keyword evidence="3" id="KW-0812">Transmembrane</keyword>
<evidence type="ECO:0000256" key="3">
    <source>
        <dbReference type="SAM" id="Phobius"/>
    </source>
</evidence>
<evidence type="ECO:0000313" key="6">
    <source>
        <dbReference type="Proteomes" id="UP001321473"/>
    </source>
</evidence>
<feature type="compositionally biased region" description="Basic and acidic residues" evidence="2">
    <location>
        <begin position="12"/>
        <end position="22"/>
    </location>
</feature>
<dbReference type="InterPro" id="IPR024079">
    <property type="entry name" value="MetalloPept_cat_dom_sf"/>
</dbReference>
<organism evidence="5 6">
    <name type="scientific">Amblyomma americanum</name>
    <name type="common">Lone star tick</name>
    <dbReference type="NCBI Taxonomy" id="6943"/>
    <lineage>
        <taxon>Eukaryota</taxon>
        <taxon>Metazoa</taxon>
        <taxon>Ecdysozoa</taxon>
        <taxon>Arthropoda</taxon>
        <taxon>Chelicerata</taxon>
        <taxon>Arachnida</taxon>
        <taxon>Acari</taxon>
        <taxon>Parasitiformes</taxon>
        <taxon>Ixodida</taxon>
        <taxon>Ixodoidea</taxon>
        <taxon>Ixodidae</taxon>
        <taxon>Amblyomminae</taxon>
        <taxon>Amblyomma</taxon>
    </lineage>
</organism>
<gene>
    <name evidence="5" type="ORF">V5799_001018</name>
</gene>
<dbReference type="AlphaFoldDB" id="A0AAQ4D1E5"/>
<dbReference type="Gene3D" id="1.10.1380.10">
    <property type="entry name" value="Neutral endopeptidase , domain2"/>
    <property type="match status" value="1"/>
</dbReference>
<dbReference type="Proteomes" id="UP001321473">
    <property type="component" value="Unassembled WGS sequence"/>
</dbReference>
<evidence type="ECO:0000259" key="4">
    <source>
        <dbReference type="Pfam" id="PF05649"/>
    </source>
</evidence>
<protein>
    <recommendedName>
        <fullName evidence="4">Peptidase M13 N-terminal domain-containing protein</fullName>
    </recommendedName>
</protein>
<dbReference type="PANTHER" id="PTHR11733:SF241">
    <property type="entry name" value="GH26575P-RELATED"/>
    <property type="match status" value="1"/>
</dbReference>
<evidence type="ECO:0000313" key="5">
    <source>
        <dbReference type="EMBL" id="KAK8756285.1"/>
    </source>
</evidence>
<feature type="region of interest" description="Disordered" evidence="2">
    <location>
        <begin position="1"/>
        <end position="118"/>
    </location>
</feature>
<dbReference type="PANTHER" id="PTHR11733">
    <property type="entry name" value="ZINC METALLOPROTEASE FAMILY M13 NEPRILYSIN-RELATED"/>
    <property type="match status" value="1"/>
</dbReference>
<keyword evidence="3" id="KW-1133">Transmembrane helix</keyword>
<proteinExistence type="inferred from homology"/>
<dbReference type="Gene3D" id="3.40.390.10">
    <property type="entry name" value="Collagenase (Catalytic Domain)"/>
    <property type="match status" value="1"/>
</dbReference>
<accession>A0AAQ4D1E5</accession>
<dbReference type="InterPro" id="IPR000718">
    <property type="entry name" value="Peptidase_M13"/>
</dbReference>
<comment type="caution">
    <text evidence="5">The sequence shown here is derived from an EMBL/GenBank/DDBJ whole genome shotgun (WGS) entry which is preliminary data.</text>
</comment>
<keyword evidence="6" id="KW-1185">Reference proteome</keyword>
<evidence type="ECO:0000256" key="2">
    <source>
        <dbReference type="SAM" id="MobiDB-lite"/>
    </source>
</evidence>
<keyword evidence="3" id="KW-0472">Membrane</keyword>
<dbReference type="PROSITE" id="PS51885">
    <property type="entry name" value="NEPRILYSIN"/>
    <property type="match status" value="1"/>
</dbReference>
<comment type="similarity">
    <text evidence="1">Belongs to the peptidase M13 family.</text>
</comment>
<reference evidence="5 6" key="1">
    <citation type="journal article" date="2023" name="Arcadia Sci">
        <title>De novo assembly of a long-read Amblyomma americanum tick genome.</title>
        <authorList>
            <person name="Chou S."/>
            <person name="Poskanzer K.E."/>
            <person name="Rollins M."/>
            <person name="Thuy-Boun P.S."/>
        </authorList>
    </citation>
    <scope>NUCLEOTIDE SEQUENCE [LARGE SCALE GENOMIC DNA]</scope>
    <source>
        <strain evidence="5">F_SG_1</strain>
        <tissue evidence="5">Salivary glands</tissue>
    </source>
</reference>
<dbReference type="GO" id="GO:0004222">
    <property type="term" value="F:metalloendopeptidase activity"/>
    <property type="evidence" value="ECO:0007669"/>
    <property type="project" value="InterPro"/>
</dbReference>
<feature type="domain" description="Peptidase M13 N-terminal" evidence="4">
    <location>
        <begin position="343"/>
        <end position="718"/>
    </location>
</feature>
<name>A0AAQ4D1E5_AMBAM</name>
<feature type="transmembrane region" description="Helical" evidence="3">
    <location>
        <begin position="289"/>
        <end position="311"/>
    </location>
</feature>
<dbReference type="InterPro" id="IPR008753">
    <property type="entry name" value="Peptidase_M13_N"/>
</dbReference>
<feature type="compositionally biased region" description="Basic residues" evidence="2">
    <location>
        <begin position="31"/>
        <end position="50"/>
    </location>
</feature>
<dbReference type="SUPFAM" id="SSF55486">
    <property type="entry name" value="Metalloproteases ('zincins'), catalytic domain"/>
    <property type="match status" value="1"/>
</dbReference>
<dbReference type="Pfam" id="PF05649">
    <property type="entry name" value="Peptidase_M13_N"/>
    <property type="match status" value="1"/>
</dbReference>
<dbReference type="EMBL" id="JARKHS020036353">
    <property type="protein sequence ID" value="KAK8756285.1"/>
    <property type="molecule type" value="Genomic_DNA"/>
</dbReference>
<dbReference type="GO" id="GO:0005886">
    <property type="term" value="C:plasma membrane"/>
    <property type="evidence" value="ECO:0007669"/>
    <property type="project" value="TreeGrafter"/>
</dbReference>
<dbReference type="InterPro" id="IPR042089">
    <property type="entry name" value="Peptidase_M13_dom_2"/>
</dbReference>
<feature type="region of interest" description="Disordered" evidence="2">
    <location>
        <begin position="154"/>
        <end position="176"/>
    </location>
</feature>
<feature type="compositionally biased region" description="Low complexity" evidence="2">
    <location>
        <begin position="67"/>
        <end position="86"/>
    </location>
</feature>